<dbReference type="GO" id="GO:0005737">
    <property type="term" value="C:cytoplasm"/>
    <property type="evidence" value="ECO:0007669"/>
    <property type="project" value="TreeGrafter"/>
</dbReference>
<sequence>MGEAGVTTLAITGATGFVGGALVERALSAGHSVRALTRRSQRARDGVTWIEGALDRPDSLAALVEGADAVVHVAGVVSTPTKAGFVAGNIDGTRAMIAAAQAAGVRRFVHVSSLSAREPDLSIYGWSKAEAETLVEASGLDWSIVRPSGVYGPGDMEMRDLFRAARMGLALLPPRGRVSLIAVDDLALLLLALATKTVAPAVYEVDDGHVLTHAAMAQAIARAVGRKRVLTLHLPKAALMLGAKLDRAVRRDGAKLTADRVGYLAHPDWTARPAMRPPAELWTPEIAPEHGLAATARWYRARGLL</sequence>
<feature type="domain" description="NAD(P)-binding" evidence="1">
    <location>
        <begin position="13"/>
        <end position="150"/>
    </location>
</feature>
<dbReference type="GeneID" id="93799307"/>
<evidence type="ECO:0000313" key="3">
    <source>
        <dbReference type="Proteomes" id="UP000078460"/>
    </source>
</evidence>
<accession>A0A175Y2X7</accession>
<keyword evidence="3" id="KW-1185">Reference proteome</keyword>
<dbReference type="RefSeq" id="WP_017978289.1">
    <property type="nucleotide sequence ID" value="NZ_CP017578.1"/>
</dbReference>
<dbReference type="GO" id="GO:0004029">
    <property type="term" value="F:aldehyde dehydrogenase (NAD+) activity"/>
    <property type="evidence" value="ECO:0007669"/>
    <property type="project" value="TreeGrafter"/>
</dbReference>
<name>A0A175Y2X7_9SPHN</name>
<dbReference type="Gene3D" id="3.40.50.720">
    <property type="entry name" value="NAD(P)-binding Rossmann-like Domain"/>
    <property type="match status" value="1"/>
</dbReference>
<gene>
    <name evidence="2" type="ORF">AVM11_06530</name>
</gene>
<dbReference type="InterPro" id="IPR051783">
    <property type="entry name" value="NAD(P)-dependent_oxidoreduct"/>
</dbReference>
<dbReference type="SUPFAM" id="SSF51735">
    <property type="entry name" value="NAD(P)-binding Rossmann-fold domains"/>
    <property type="match status" value="1"/>
</dbReference>
<organism evidence="2 3">
    <name type="scientific">Sphingomonas melonis TY</name>
    <dbReference type="NCBI Taxonomy" id="621456"/>
    <lineage>
        <taxon>Bacteria</taxon>
        <taxon>Pseudomonadati</taxon>
        <taxon>Pseudomonadota</taxon>
        <taxon>Alphaproteobacteria</taxon>
        <taxon>Sphingomonadales</taxon>
        <taxon>Sphingomonadaceae</taxon>
        <taxon>Sphingomonas</taxon>
    </lineage>
</organism>
<dbReference type="STRING" id="621456.BJP26_17735"/>
<reference evidence="2" key="1">
    <citation type="submission" date="2016-03" db="EMBL/GenBank/DDBJ databases">
        <title>Sphingomonas melonis TY, whole genome shotgun sequencing.</title>
        <authorList>
            <person name="Wang H."/>
            <person name="Zhu P."/>
        </authorList>
    </citation>
    <scope>NUCLEOTIDE SEQUENCE [LARGE SCALE GENOMIC DNA]</scope>
    <source>
        <strain evidence="2">TY</strain>
    </source>
</reference>
<dbReference type="Proteomes" id="UP000078460">
    <property type="component" value="Unassembled WGS sequence"/>
</dbReference>
<dbReference type="OrthoDB" id="9814124at2"/>
<evidence type="ECO:0000259" key="1">
    <source>
        <dbReference type="Pfam" id="PF13460"/>
    </source>
</evidence>
<dbReference type="EMBL" id="LQCK02000023">
    <property type="protein sequence ID" value="KZB94809.1"/>
    <property type="molecule type" value="Genomic_DNA"/>
</dbReference>
<dbReference type="PANTHER" id="PTHR48079">
    <property type="entry name" value="PROTEIN YEEZ"/>
    <property type="match status" value="1"/>
</dbReference>
<proteinExistence type="predicted"/>
<dbReference type="Pfam" id="PF13460">
    <property type="entry name" value="NAD_binding_10"/>
    <property type="match status" value="1"/>
</dbReference>
<dbReference type="KEGG" id="smy:BJP26_17735"/>
<evidence type="ECO:0000313" key="2">
    <source>
        <dbReference type="EMBL" id="KZB94809.1"/>
    </source>
</evidence>
<comment type="caution">
    <text evidence="2">The sequence shown here is derived from an EMBL/GenBank/DDBJ whole genome shotgun (WGS) entry which is preliminary data.</text>
</comment>
<dbReference type="AlphaFoldDB" id="A0A175Y2X7"/>
<protein>
    <submittedName>
        <fullName evidence="2">Epimerase</fullName>
    </submittedName>
</protein>
<dbReference type="InterPro" id="IPR016040">
    <property type="entry name" value="NAD(P)-bd_dom"/>
</dbReference>
<dbReference type="PANTHER" id="PTHR48079:SF6">
    <property type="entry name" value="NAD(P)-BINDING DOMAIN-CONTAINING PROTEIN-RELATED"/>
    <property type="match status" value="1"/>
</dbReference>
<dbReference type="InterPro" id="IPR036291">
    <property type="entry name" value="NAD(P)-bd_dom_sf"/>
</dbReference>